<evidence type="ECO:0000256" key="1">
    <source>
        <dbReference type="ARBA" id="ARBA00001971"/>
    </source>
</evidence>
<evidence type="ECO:0000256" key="6">
    <source>
        <dbReference type="ARBA" id="ARBA00022617"/>
    </source>
</evidence>
<evidence type="ECO:0000256" key="8">
    <source>
        <dbReference type="ARBA" id="ARBA00022824"/>
    </source>
</evidence>
<organism evidence="15 16">
    <name type="scientific">Strigamia maritima</name>
    <name type="common">European centipede</name>
    <name type="synonym">Geophilus maritimus</name>
    <dbReference type="NCBI Taxonomy" id="126957"/>
    <lineage>
        <taxon>Eukaryota</taxon>
        <taxon>Metazoa</taxon>
        <taxon>Ecdysozoa</taxon>
        <taxon>Arthropoda</taxon>
        <taxon>Myriapoda</taxon>
        <taxon>Chilopoda</taxon>
        <taxon>Pleurostigmophora</taxon>
        <taxon>Geophilomorpha</taxon>
        <taxon>Linotaeniidae</taxon>
        <taxon>Strigamia</taxon>
    </lineage>
</organism>
<comment type="cofactor">
    <cofactor evidence="1 14">
        <name>heme</name>
        <dbReference type="ChEBI" id="CHEBI:30413"/>
    </cofactor>
</comment>
<evidence type="ECO:0000256" key="4">
    <source>
        <dbReference type="ARBA" id="ARBA00004406"/>
    </source>
</evidence>
<evidence type="ECO:0000313" key="15">
    <source>
        <dbReference type="EnsemblMetazoa" id="SMAR008770-PA"/>
    </source>
</evidence>
<dbReference type="CDD" id="cd20628">
    <property type="entry name" value="CYP4"/>
    <property type="match status" value="1"/>
</dbReference>
<comment type="function">
    <text evidence="2">May be involved in the metabolism of insect hormones and in the breakdown of synthetic insecticides.</text>
</comment>
<evidence type="ECO:0008006" key="17">
    <source>
        <dbReference type="Google" id="ProtNLM"/>
    </source>
</evidence>
<keyword evidence="9" id="KW-0492">Microsome</keyword>
<dbReference type="AlphaFoldDB" id="T1J572"/>
<keyword evidence="8" id="KW-0256">Endoplasmic reticulum</keyword>
<proteinExistence type="inferred from homology"/>
<dbReference type="PROSITE" id="PS00086">
    <property type="entry name" value="CYTOCHROME_P450"/>
    <property type="match status" value="1"/>
</dbReference>
<dbReference type="PhylomeDB" id="T1J572"/>
<name>T1J572_STRMM</name>
<dbReference type="Pfam" id="PF00067">
    <property type="entry name" value="p450"/>
    <property type="match status" value="2"/>
</dbReference>
<keyword evidence="6 14" id="KW-0349">Heme</keyword>
<dbReference type="FunFam" id="1.10.630.10:FF:000035">
    <property type="entry name" value="CYtochrome P450 family"/>
    <property type="match status" value="1"/>
</dbReference>
<evidence type="ECO:0000256" key="12">
    <source>
        <dbReference type="ARBA" id="ARBA00023033"/>
    </source>
</evidence>
<feature type="binding site" description="axial binding residue" evidence="14">
    <location>
        <position position="361"/>
    </location>
    <ligand>
        <name>heme</name>
        <dbReference type="ChEBI" id="CHEBI:30413"/>
    </ligand>
    <ligandPart>
        <name>Fe</name>
        <dbReference type="ChEBI" id="CHEBI:18248"/>
    </ligandPart>
</feature>
<dbReference type="PANTHER" id="PTHR24291">
    <property type="entry name" value="CYTOCHROME P450 FAMILY 4"/>
    <property type="match status" value="1"/>
</dbReference>
<evidence type="ECO:0000256" key="13">
    <source>
        <dbReference type="ARBA" id="ARBA00023136"/>
    </source>
</evidence>
<comment type="similarity">
    <text evidence="5">Belongs to the cytochrome P450 family.</text>
</comment>
<evidence type="ECO:0000256" key="9">
    <source>
        <dbReference type="ARBA" id="ARBA00022848"/>
    </source>
</evidence>
<keyword evidence="12" id="KW-0503">Monooxygenase</keyword>
<dbReference type="GO" id="GO:0005506">
    <property type="term" value="F:iron ion binding"/>
    <property type="evidence" value="ECO:0007669"/>
    <property type="project" value="InterPro"/>
</dbReference>
<dbReference type="InterPro" id="IPR036396">
    <property type="entry name" value="Cyt_P450_sf"/>
</dbReference>
<dbReference type="GO" id="GO:0005789">
    <property type="term" value="C:endoplasmic reticulum membrane"/>
    <property type="evidence" value="ECO:0007669"/>
    <property type="project" value="UniProtKB-SubCell"/>
</dbReference>
<keyword evidence="7 14" id="KW-0479">Metal-binding</keyword>
<dbReference type="InterPro" id="IPR017972">
    <property type="entry name" value="Cyt_P450_CS"/>
</dbReference>
<dbReference type="InterPro" id="IPR050196">
    <property type="entry name" value="Cytochrome_P450_Monoox"/>
</dbReference>
<evidence type="ECO:0000256" key="2">
    <source>
        <dbReference type="ARBA" id="ARBA00003690"/>
    </source>
</evidence>
<sequence length="708" mass="80371">MKTVLTSSTHIDKAKVYDFFHPWIGTGLLTSTGRKWQSRRKLLTPSFHFRVLEDFIDVFNRNCDLLLASLNQHKHKPKLDIYSFVVLSTLDIICESVMGVKANAQINYDNPPPYVEAVKRTIELFHARMLKLYLWPDIIYRLSADGREHTKCMKIVHDFSENVIRERRAIYKQKLANKNATSNTDKKKPLALLDSLLETSDNGKNLSDTDIREEIDTFTFEGHDTTAVGISWALFLLGHNPHIQAKMNEEADQILGPDANKHPTIAEIQSMKYLDCVIKECQRIFPSVPVIARETNTDIVLADGKIIPPGVTVAISPFLMNRDPQVFPDPETMDPTRFFPENTAGRSPFAYIPFSAGPRNCIGQKFAQLKMKMVVSRVVRSFAIESLVPQDKVRFTIEVITLPKAGVPIRIAPRTAEAVLSSSTLIDKASLYDYLHPWLGTGLLTSTGRKWQTRRKLLTPSFHFRILDGFIPVFNEQYDVLIEILNQNVKKSSIDIYSFITLCTLDIICESVMGVKVNAQINYQSPSPYGTAIENWAQILSGRDGCPVGTAILAWLEIGWVRPLCPDWTGVRSAQCPDRTEYTFIISIETDQVIRERKLVWKQKSDSEIVNNQKKKLAFLDLLFDASDNGKNLSDSDIREEVDTFMFEGHDTTAAGISWALFLLGHNQDIQEKVHEELDSIFGDDQSRHATIDDLKRMKYLDCVIKVI</sequence>
<evidence type="ECO:0000256" key="14">
    <source>
        <dbReference type="PIRSR" id="PIRSR602401-1"/>
    </source>
</evidence>
<evidence type="ECO:0000256" key="5">
    <source>
        <dbReference type="ARBA" id="ARBA00010617"/>
    </source>
</evidence>
<evidence type="ECO:0000256" key="10">
    <source>
        <dbReference type="ARBA" id="ARBA00023002"/>
    </source>
</evidence>
<evidence type="ECO:0000256" key="7">
    <source>
        <dbReference type="ARBA" id="ARBA00022723"/>
    </source>
</evidence>
<reference evidence="15" key="2">
    <citation type="submission" date="2015-02" db="UniProtKB">
        <authorList>
            <consortium name="EnsemblMetazoa"/>
        </authorList>
    </citation>
    <scope>IDENTIFICATION</scope>
</reference>
<evidence type="ECO:0000313" key="16">
    <source>
        <dbReference type="Proteomes" id="UP000014500"/>
    </source>
</evidence>
<dbReference type="SUPFAM" id="SSF48264">
    <property type="entry name" value="Cytochrome P450"/>
    <property type="match status" value="2"/>
</dbReference>
<evidence type="ECO:0000256" key="3">
    <source>
        <dbReference type="ARBA" id="ARBA00004174"/>
    </source>
</evidence>
<dbReference type="Gene3D" id="1.10.630.10">
    <property type="entry name" value="Cytochrome P450"/>
    <property type="match status" value="2"/>
</dbReference>
<keyword evidence="13" id="KW-0472">Membrane</keyword>
<keyword evidence="10" id="KW-0560">Oxidoreductase</keyword>
<dbReference type="HOGENOM" id="CLU_390095_0_0_1"/>
<comment type="subcellular location">
    <subcellularLocation>
        <location evidence="4">Endoplasmic reticulum membrane</location>
        <topology evidence="4">Peripheral membrane protein</topology>
    </subcellularLocation>
    <subcellularLocation>
        <location evidence="3">Microsome membrane</location>
        <topology evidence="3">Peripheral membrane protein</topology>
    </subcellularLocation>
</comment>
<keyword evidence="11 14" id="KW-0408">Iron</keyword>
<keyword evidence="16" id="KW-1185">Reference proteome</keyword>
<accession>T1J572</accession>
<dbReference type="PANTHER" id="PTHR24291:SF189">
    <property type="entry name" value="CYTOCHROME P450 4C3-RELATED"/>
    <property type="match status" value="1"/>
</dbReference>
<dbReference type="EMBL" id="JH431852">
    <property type="status" value="NOT_ANNOTATED_CDS"/>
    <property type="molecule type" value="Genomic_DNA"/>
</dbReference>
<dbReference type="InterPro" id="IPR002401">
    <property type="entry name" value="Cyt_P450_E_grp-I"/>
</dbReference>
<dbReference type="InterPro" id="IPR001128">
    <property type="entry name" value="Cyt_P450"/>
</dbReference>
<protein>
    <recommendedName>
        <fullName evidence="17">Cytochrome P450</fullName>
    </recommendedName>
</protein>
<dbReference type="GO" id="GO:0016705">
    <property type="term" value="F:oxidoreductase activity, acting on paired donors, with incorporation or reduction of molecular oxygen"/>
    <property type="evidence" value="ECO:0007669"/>
    <property type="project" value="InterPro"/>
</dbReference>
<dbReference type="PRINTS" id="PR00463">
    <property type="entry name" value="EP450I"/>
</dbReference>
<dbReference type="GO" id="GO:0004497">
    <property type="term" value="F:monooxygenase activity"/>
    <property type="evidence" value="ECO:0007669"/>
    <property type="project" value="UniProtKB-KW"/>
</dbReference>
<dbReference type="eggNOG" id="KOG0157">
    <property type="taxonomic scope" value="Eukaryota"/>
</dbReference>
<dbReference type="STRING" id="126957.T1J572"/>
<evidence type="ECO:0000256" key="11">
    <source>
        <dbReference type="ARBA" id="ARBA00023004"/>
    </source>
</evidence>
<dbReference type="PRINTS" id="PR00385">
    <property type="entry name" value="P450"/>
</dbReference>
<dbReference type="GO" id="GO:0020037">
    <property type="term" value="F:heme binding"/>
    <property type="evidence" value="ECO:0007669"/>
    <property type="project" value="InterPro"/>
</dbReference>
<reference evidence="16" key="1">
    <citation type="submission" date="2011-05" db="EMBL/GenBank/DDBJ databases">
        <authorList>
            <person name="Richards S.R."/>
            <person name="Qu J."/>
            <person name="Jiang H."/>
            <person name="Jhangiani S.N."/>
            <person name="Agravi P."/>
            <person name="Goodspeed R."/>
            <person name="Gross S."/>
            <person name="Mandapat C."/>
            <person name="Jackson L."/>
            <person name="Mathew T."/>
            <person name="Pu L."/>
            <person name="Thornton R."/>
            <person name="Saada N."/>
            <person name="Wilczek-Boney K.B."/>
            <person name="Lee S."/>
            <person name="Kovar C."/>
            <person name="Wu Y."/>
            <person name="Scherer S.E."/>
            <person name="Worley K.C."/>
            <person name="Muzny D.M."/>
            <person name="Gibbs R."/>
        </authorList>
    </citation>
    <scope>NUCLEOTIDE SEQUENCE</scope>
    <source>
        <strain evidence="16">Brora</strain>
    </source>
</reference>
<dbReference type="EnsemblMetazoa" id="SMAR008770-RA">
    <property type="protein sequence ID" value="SMAR008770-PA"/>
    <property type="gene ID" value="SMAR008770"/>
</dbReference>
<dbReference type="Proteomes" id="UP000014500">
    <property type="component" value="Unassembled WGS sequence"/>
</dbReference>